<keyword evidence="5 7" id="KW-0560">Oxidoreductase</keyword>
<keyword evidence="4" id="KW-0274">FAD</keyword>
<dbReference type="PANTHER" id="PTHR42913:SF3">
    <property type="entry name" value="64 KDA MITOCHONDRIAL NADH DEHYDROGENASE (EUROFUNG)"/>
    <property type="match status" value="1"/>
</dbReference>
<dbReference type="InterPro" id="IPR023753">
    <property type="entry name" value="FAD/NAD-binding_dom"/>
</dbReference>
<dbReference type="GO" id="GO:0003955">
    <property type="term" value="F:NAD(P)H dehydrogenase (quinone) activity"/>
    <property type="evidence" value="ECO:0007669"/>
    <property type="project" value="TreeGrafter"/>
</dbReference>
<accession>A0A6M4H4D9</accession>
<keyword evidence="8" id="KW-1185">Reference proteome</keyword>
<dbReference type="FunCoup" id="A0A6M4H4D9">
    <property type="interactions" value="352"/>
</dbReference>
<sequence>MNSRLDAQPHRIVVVGGGAGGLELATKLGDRLADKGRAIVTLVDRNRTHLWKPLLHEVAAGSMDIHAHQLDYLAQARWHHFTFAVGALSGLDRKAKQVIVSAVRDDEDQEILPERRIPYDTLVLAIGSESNDFGTPGVREHAFTIDQAWDANLFHRRLVNACFHANFASSSGDGASQPRGRVLHIAIVGAGATGVELAAELHNTTRVLATYGLENFNPEKQIRISVIEAGPRVLAGLPEHIAEGTVRVLKDLGVDVLINEKVIEVTEEVVKTASGREIPAEFTVWAAGIRCAQVLKDIDGLETNRVNQVVVQPTLLATRDENIFAIGDCAAAAWTDGRLLPPRAQTAHQQATHVLKMIQRRMAGKPLTAFRYRDFGSLVSLGNYDTVGQLMGFISSEKFRVEGWLAKLFYISLYRQHIWALHGFWRMALDTLARLIRSQTDPKVKLH</sequence>
<protein>
    <submittedName>
        <fullName evidence="7">NADH dehydrogenase</fullName>
        <ecNumber evidence="7">1.6.99.3</ecNumber>
    </submittedName>
</protein>
<dbReference type="PRINTS" id="PR00411">
    <property type="entry name" value="PNDRDTASEI"/>
</dbReference>
<dbReference type="EC" id="1.6.99.3" evidence="7"/>
<dbReference type="KEGG" id="upl:DSM104440_01192"/>
<dbReference type="Proteomes" id="UP000503096">
    <property type="component" value="Chromosome"/>
</dbReference>
<gene>
    <name evidence="7" type="primary">ndh</name>
    <name evidence="7" type="ORF">DSM104440_01192</name>
</gene>
<evidence type="ECO:0000313" key="7">
    <source>
        <dbReference type="EMBL" id="QJR14396.1"/>
    </source>
</evidence>
<dbReference type="RefSeq" id="WP_212758234.1">
    <property type="nucleotide sequence ID" value="NZ_CP053073.1"/>
</dbReference>
<dbReference type="Gene3D" id="3.50.50.100">
    <property type="match status" value="1"/>
</dbReference>
<evidence type="ECO:0000256" key="3">
    <source>
        <dbReference type="ARBA" id="ARBA00022630"/>
    </source>
</evidence>
<dbReference type="AlphaFoldDB" id="A0A6M4H4D9"/>
<comment type="similarity">
    <text evidence="2">Belongs to the NADH dehydrogenase family.</text>
</comment>
<dbReference type="SUPFAM" id="SSF51905">
    <property type="entry name" value="FAD/NAD(P)-binding domain"/>
    <property type="match status" value="1"/>
</dbReference>
<name>A0A6M4H4D9_9PROT</name>
<evidence type="ECO:0000256" key="1">
    <source>
        <dbReference type="ARBA" id="ARBA00001974"/>
    </source>
</evidence>
<evidence type="ECO:0000259" key="6">
    <source>
        <dbReference type="Pfam" id="PF07992"/>
    </source>
</evidence>
<dbReference type="Pfam" id="PF07992">
    <property type="entry name" value="Pyr_redox_2"/>
    <property type="match status" value="1"/>
</dbReference>
<dbReference type="GO" id="GO:0019646">
    <property type="term" value="P:aerobic electron transport chain"/>
    <property type="evidence" value="ECO:0007669"/>
    <property type="project" value="TreeGrafter"/>
</dbReference>
<reference evidence="7 8" key="1">
    <citation type="submission" date="2020-04" db="EMBL/GenBank/DDBJ databases">
        <title>Usitatibacter rugosus gen. nov., sp. nov. and Usitatibacter palustris sp. nov., novel members of Usitatibacteraceae fam. nov. within the order Nitrosomonadales isolated from soil.</title>
        <authorList>
            <person name="Huber K.J."/>
            <person name="Neumann-Schaal M."/>
            <person name="Geppert A."/>
            <person name="Luckner M."/>
            <person name="Wanner G."/>
            <person name="Overmann J."/>
        </authorList>
    </citation>
    <scope>NUCLEOTIDE SEQUENCE [LARGE SCALE GENOMIC DNA]</scope>
    <source>
        <strain evidence="7 8">Swamp67</strain>
    </source>
</reference>
<feature type="domain" description="FAD/NAD(P)-binding" evidence="6">
    <location>
        <begin position="11"/>
        <end position="351"/>
    </location>
</feature>
<comment type="cofactor">
    <cofactor evidence="1">
        <name>FAD</name>
        <dbReference type="ChEBI" id="CHEBI:57692"/>
    </cofactor>
</comment>
<evidence type="ECO:0000256" key="2">
    <source>
        <dbReference type="ARBA" id="ARBA00005272"/>
    </source>
</evidence>
<evidence type="ECO:0000313" key="8">
    <source>
        <dbReference type="Proteomes" id="UP000503096"/>
    </source>
</evidence>
<keyword evidence="3" id="KW-0285">Flavoprotein</keyword>
<dbReference type="InterPro" id="IPR051169">
    <property type="entry name" value="NADH-Q_oxidoreductase"/>
</dbReference>
<proteinExistence type="inferred from homology"/>
<organism evidence="7 8">
    <name type="scientific">Usitatibacter palustris</name>
    <dbReference type="NCBI Taxonomy" id="2732487"/>
    <lineage>
        <taxon>Bacteria</taxon>
        <taxon>Pseudomonadati</taxon>
        <taxon>Pseudomonadota</taxon>
        <taxon>Betaproteobacteria</taxon>
        <taxon>Nitrosomonadales</taxon>
        <taxon>Usitatibacteraceae</taxon>
        <taxon>Usitatibacter</taxon>
    </lineage>
</organism>
<evidence type="ECO:0000256" key="5">
    <source>
        <dbReference type="ARBA" id="ARBA00023002"/>
    </source>
</evidence>
<dbReference type="PRINTS" id="PR00368">
    <property type="entry name" value="FADPNR"/>
</dbReference>
<dbReference type="EMBL" id="CP053073">
    <property type="protein sequence ID" value="QJR14396.1"/>
    <property type="molecule type" value="Genomic_DNA"/>
</dbReference>
<evidence type="ECO:0000256" key="4">
    <source>
        <dbReference type="ARBA" id="ARBA00022827"/>
    </source>
</evidence>
<dbReference type="InParanoid" id="A0A6M4H4D9"/>
<dbReference type="PANTHER" id="PTHR42913">
    <property type="entry name" value="APOPTOSIS-INDUCING FACTOR 1"/>
    <property type="match status" value="1"/>
</dbReference>
<dbReference type="InterPro" id="IPR036188">
    <property type="entry name" value="FAD/NAD-bd_sf"/>
</dbReference>